<evidence type="ECO:0000313" key="2">
    <source>
        <dbReference type="EMBL" id="MEJ2859975.1"/>
    </source>
</evidence>
<organism evidence="2 3">
    <name type="scientific">Actinomycetospora flava</name>
    <dbReference type="NCBI Taxonomy" id="3129232"/>
    <lineage>
        <taxon>Bacteria</taxon>
        <taxon>Bacillati</taxon>
        <taxon>Actinomycetota</taxon>
        <taxon>Actinomycetes</taxon>
        <taxon>Pseudonocardiales</taxon>
        <taxon>Pseudonocardiaceae</taxon>
        <taxon>Actinomycetospora</taxon>
    </lineage>
</organism>
<keyword evidence="1" id="KW-1133">Transmembrane helix</keyword>
<name>A0ABU8LXW1_9PSEU</name>
<sequence>MSSPIGARAGVAAVVVAVVAVLALVITLIVVLSRSEIGARPRCTITAPPDSPGLPATWTLSPEQADSAATIAGVGRRLGVPDRAVTIALATAIQESTLANLRGGDRDSLGLFQQRPSQGWGSEEEILDPVYSSTAFYEALLQVPNWATMDITVAAQTVQRSGFPEAYADHEPEARLMAVSLLGQAPGSWTCVDLPATPAADPGSGAVAELAASELGTRRLSGAQEPEAGWAIATWLVAHAERLALESVTFDGRTWSVGSGAWEQTGPADGRLALRRLGQP</sequence>
<evidence type="ECO:0000313" key="3">
    <source>
        <dbReference type="Proteomes" id="UP001369736"/>
    </source>
</evidence>
<evidence type="ECO:0000256" key="1">
    <source>
        <dbReference type="SAM" id="Phobius"/>
    </source>
</evidence>
<dbReference type="EMBL" id="JBBEGM010000001">
    <property type="protein sequence ID" value="MEJ2859975.1"/>
    <property type="molecule type" value="Genomic_DNA"/>
</dbReference>
<dbReference type="RefSeq" id="WP_337699058.1">
    <property type="nucleotide sequence ID" value="NZ_JBBEGM010000001.1"/>
</dbReference>
<reference evidence="2 3" key="1">
    <citation type="submission" date="2024-03" db="EMBL/GenBank/DDBJ databases">
        <title>Actinomycetospora sp. OC33-EN07, a novel actinomycete isolated from wild orchid (Aerides multiflora).</title>
        <authorList>
            <person name="Suriyachadkun C."/>
        </authorList>
    </citation>
    <scope>NUCLEOTIDE SEQUENCE [LARGE SCALE GENOMIC DNA]</scope>
    <source>
        <strain evidence="2 3">OC33-EN07</strain>
    </source>
</reference>
<keyword evidence="1" id="KW-0812">Transmembrane</keyword>
<keyword evidence="3" id="KW-1185">Reference proteome</keyword>
<accession>A0ABU8LXW1</accession>
<keyword evidence="1" id="KW-0472">Membrane</keyword>
<gene>
    <name evidence="2" type="ORF">WCD58_02335</name>
</gene>
<protein>
    <submittedName>
        <fullName evidence="2">Uncharacterized protein</fullName>
    </submittedName>
</protein>
<feature type="transmembrane region" description="Helical" evidence="1">
    <location>
        <begin position="12"/>
        <end position="32"/>
    </location>
</feature>
<comment type="caution">
    <text evidence="2">The sequence shown here is derived from an EMBL/GenBank/DDBJ whole genome shotgun (WGS) entry which is preliminary data.</text>
</comment>
<dbReference type="Proteomes" id="UP001369736">
    <property type="component" value="Unassembled WGS sequence"/>
</dbReference>
<proteinExistence type="predicted"/>